<keyword evidence="1" id="KW-0547">Nucleotide-binding</keyword>
<dbReference type="PANTHER" id="PTHR43637">
    <property type="entry name" value="UPF0273 PROTEIN TM_0370"/>
    <property type="match status" value="1"/>
</dbReference>
<sequence length="225" mass="25192">MKPIDVFPGSSRLVEGNLPPESLLLLGPSGVGKSVFCKQFVYNGLARQESCIYVSTDESPSEIEASMKQFGFDIASYKKNGLFRIIDCYSWKLGGYSSSEFVISNPADLTDLSSTIEKSCKNLCKTNFVLDSITGLTSVGSHHLTYFSKFLQTIVAKMRITQSNAIFTVDPEAHNHQFMTFLRIAFDGTLEMKIDETDKDIKRLLRVFSLKGAKHKTNWTPFEIT</sequence>
<protein>
    <recommendedName>
        <fullName evidence="3">KaiC domain-containing protein</fullName>
    </recommendedName>
</protein>
<feature type="domain" description="KaiC" evidence="3">
    <location>
        <begin position="1"/>
        <end position="225"/>
    </location>
</feature>
<proteinExistence type="predicted"/>
<organism evidence="4 5">
    <name type="scientific">miscellaneous Crenarchaeota group-1 archaeon SG8-32-1</name>
    <dbReference type="NCBI Taxonomy" id="1685124"/>
    <lineage>
        <taxon>Archaea</taxon>
        <taxon>Candidatus Bathyarchaeota</taxon>
        <taxon>MCG-1</taxon>
    </lineage>
</organism>
<dbReference type="GO" id="GO:0005524">
    <property type="term" value="F:ATP binding"/>
    <property type="evidence" value="ECO:0007669"/>
    <property type="project" value="UniProtKB-KW"/>
</dbReference>
<accession>A0A0M0BQ33</accession>
<dbReference type="EMBL" id="LFWU01000124">
    <property type="protein sequence ID" value="KON30455.1"/>
    <property type="molecule type" value="Genomic_DNA"/>
</dbReference>
<gene>
    <name evidence="4" type="ORF">AC477_04970</name>
</gene>
<dbReference type="Proteomes" id="UP000037237">
    <property type="component" value="Unassembled WGS sequence"/>
</dbReference>
<dbReference type="SUPFAM" id="SSF52540">
    <property type="entry name" value="P-loop containing nucleoside triphosphate hydrolases"/>
    <property type="match status" value="1"/>
</dbReference>
<dbReference type="Gene3D" id="3.40.50.300">
    <property type="entry name" value="P-loop containing nucleotide triphosphate hydrolases"/>
    <property type="match status" value="1"/>
</dbReference>
<evidence type="ECO:0000313" key="5">
    <source>
        <dbReference type="Proteomes" id="UP000037237"/>
    </source>
</evidence>
<dbReference type="InterPro" id="IPR010624">
    <property type="entry name" value="KaiC_dom"/>
</dbReference>
<comment type="caution">
    <text evidence="4">The sequence shown here is derived from an EMBL/GenBank/DDBJ whole genome shotgun (WGS) entry which is preliminary data.</text>
</comment>
<keyword evidence="2" id="KW-0067">ATP-binding</keyword>
<reference evidence="4 5" key="1">
    <citation type="submission" date="2015-06" db="EMBL/GenBank/DDBJ databases">
        <title>New insights into the roles of widespread benthic archaea in carbon and nitrogen cycling.</title>
        <authorList>
            <person name="Lazar C.S."/>
            <person name="Baker B.J."/>
            <person name="Seitz K.W."/>
            <person name="Hyde A.S."/>
            <person name="Dick G.J."/>
            <person name="Hinrichs K.-U."/>
            <person name="Teske A.P."/>
        </authorList>
    </citation>
    <scope>NUCLEOTIDE SEQUENCE [LARGE SCALE GENOMIC DNA]</scope>
    <source>
        <strain evidence="4">SG8-32-1</strain>
    </source>
</reference>
<dbReference type="AlphaFoldDB" id="A0A0M0BQ33"/>
<dbReference type="PANTHER" id="PTHR43637:SF3">
    <property type="entry name" value="FLAGELLA-RELATED PROTEIN H-RELATED"/>
    <property type="match status" value="1"/>
</dbReference>
<dbReference type="InterPro" id="IPR027417">
    <property type="entry name" value="P-loop_NTPase"/>
</dbReference>
<evidence type="ECO:0000256" key="2">
    <source>
        <dbReference type="ARBA" id="ARBA00022840"/>
    </source>
</evidence>
<feature type="non-terminal residue" evidence="4">
    <location>
        <position position="225"/>
    </location>
</feature>
<dbReference type="InterPro" id="IPR014774">
    <property type="entry name" value="KaiC-like_dom"/>
</dbReference>
<name>A0A0M0BQ33_9ARCH</name>
<evidence type="ECO:0000259" key="3">
    <source>
        <dbReference type="PROSITE" id="PS51146"/>
    </source>
</evidence>
<evidence type="ECO:0000256" key="1">
    <source>
        <dbReference type="ARBA" id="ARBA00022741"/>
    </source>
</evidence>
<evidence type="ECO:0000313" key="4">
    <source>
        <dbReference type="EMBL" id="KON30455.1"/>
    </source>
</evidence>
<dbReference type="Pfam" id="PF06745">
    <property type="entry name" value="ATPase"/>
    <property type="match status" value="1"/>
</dbReference>
<dbReference type="PROSITE" id="PS51146">
    <property type="entry name" value="KAIC"/>
    <property type="match status" value="1"/>
</dbReference>